<keyword evidence="1" id="KW-0472">Membrane</keyword>
<feature type="transmembrane region" description="Helical" evidence="1">
    <location>
        <begin position="6"/>
        <end position="24"/>
    </location>
</feature>
<name>A0ABQ1P066_9BACI</name>
<reference evidence="3" key="1">
    <citation type="journal article" date="2019" name="Int. J. Syst. Evol. Microbiol.">
        <title>The Global Catalogue of Microorganisms (GCM) 10K type strain sequencing project: providing services to taxonomists for standard genome sequencing and annotation.</title>
        <authorList>
            <consortium name="The Broad Institute Genomics Platform"/>
            <consortium name="The Broad Institute Genome Sequencing Center for Infectious Disease"/>
            <person name="Wu L."/>
            <person name="Ma J."/>
        </authorList>
    </citation>
    <scope>NUCLEOTIDE SEQUENCE [LARGE SCALE GENOMIC DNA]</scope>
    <source>
        <strain evidence="3">CCM 7282</strain>
    </source>
</reference>
<evidence type="ECO:0000313" key="2">
    <source>
        <dbReference type="EMBL" id="GGC86454.1"/>
    </source>
</evidence>
<organism evidence="2 3">
    <name type="scientific">Thalassobacillus devorans</name>
    <dbReference type="NCBI Taxonomy" id="279813"/>
    <lineage>
        <taxon>Bacteria</taxon>
        <taxon>Bacillati</taxon>
        <taxon>Bacillota</taxon>
        <taxon>Bacilli</taxon>
        <taxon>Bacillales</taxon>
        <taxon>Bacillaceae</taxon>
        <taxon>Thalassobacillus</taxon>
    </lineage>
</organism>
<dbReference type="EMBL" id="BMCJ01000002">
    <property type="protein sequence ID" value="GGC86454.1"/>
    <property type="molecule type" value="Genomic_DNA"/>
</dbReference>
<gene>
    <name evidence="2" type="ORF">GCM10007216_16460</name>
</gene>
<protein>
    <submittedName>
        <fullName evidence="2">Uncharacterized protein</fullName>
    </submittedName>
</protein>
<keyword evidence="3" id="KW-1185">Reference proteome</keyword>
<comment type="caution">
    <text evidence="2">The sequence shown here is derived from an EMBL/GenBank/DDBJ whole genome shotgun (WGS) entry which is preliminary data.</text>
</comment>
<keyword evidence="1" id="KW-0812">Transmembrane</keyword>
<dbReference type="Proteomes" id="UP000619534">
    <property type="component" value="Unassembled WGS sequence"/>
</dbReference>
<sequence>MFTIFVIIAIILSVIALVATIYVGKDVNKTIDRYEREGDTPENELARSHEYEKASNLRTLSVIYIITFIITIALVFIFIL</sequence>
<keyword evidence="1" id="KW-1133">Transmembrane helix</keyword>
<evidence type="ECO:0000313" key="3">
    <source>
        <dbReference type="Proteomes" id="UP000619534"/>
    </source>
</evidence>
<accession>A0ABQ1P066</accession>
<evidence type="ECO:0000256" key="1">
    <source>
        <dbReference type="SAM" id="Phobius"/>
    </source>
</evidence>
<proteinExistence type="predicted"/>
<dbReference type="RefSeq" id="WP_062442564.1">
    <property type="nucleotide sequence ID" value="NZ_BMCJ01000002.1"/>
</dbReference>
<feature type="transmembrane region" description="Helical" evidence="1">
    <location>
        <begin position="57"/>
        <end position="79"/>
    </location>
</feature>